<protein>
    <recommendedName>
        <fullName evidence="6">PWWP domain-containing protein</fullName>
    </recommendedName>
</protein>
<feature type="compositionally biased region" description="Basic and acidic residues" evidence="5">
    <location>
        <begin position="226"/>
        <end position="242"/>
    </location>
</feature>
<feature type="domain" description="PWWP" evidence="6">
    <location>
        <begin position="10"/>
        <end position="65"/>
    </location>
</feature>
<keyword evidence="3" id="KW-0175">Coiled coil</keyword>
<dbReference type="InterPro" id="IPR035441">
    <property type="entry name" value="TFIIS/LEDGF_dom_sf"/>
</dbReference>
<organism evidence="7 8">
    <name type="scientific">Nasonia vitripennis</name>
    <name type="common">Parasitic wasp</name>
    <dbReference type="NCBI Taxonomy" id="7425"/>
    <lineage>
        <taxon>Eukaryota</taxon>
        <taxon>Metazoa</taxon>
        <taxon>Ecdysozoa</taxon>
        <taxon>Arthropoda</taxon>
        <taxon>Hexapoda</taxon>
        <taxon>Insecta</taxon>
        <taxon>Pterygota</taxon>
        <taxon>Neoptera</taxon>
        <taxon>Endopterygota</taxon>
        <taxon>Hymenoptera</taxon>
        <taxon>Apocrita</taxon>
        <taxon>Proctotrupomorpha</taxon>
        <taxon>Chalcidoidea</taxon>
        <taxon>Pteromalidae</taxon>
        <taxon>Pteromalinae</taxon>
        <taxon>Nasonia</taxon>
    </lineage>
</organism>
<dbReference type="InterPro" id="IPR000313">
    <property type="entry name" value="PWWP_dom"/>
</dbReference>
<dbReference type="RefSeq" id="XP_032457614.1">
    <property type="nucleotide sequence ID" value="XM_032601723.1"/>
</dbReference>
<dbReference type="CTD" id="43576"/>
<reference evidence="7" key="1">
    <citation type="submission" date="2021-01" db="UniProtKB">
        <authorList>
            <consortium name="EnsemblMetazoa"/>
        </authorList>
    </citation>
    <scope>IDENTIFICATION</scope>
</reference>
<comment type="subcellular location">
    <subcellularLocation>
        <location evidence="1">Nucleus</location>
    </subcellularLocation>
</comment>
<dbReference type="CDD" id="cd05834">
    <property type="entry name" value="PWWP_HRP"/>
    <property type="match status" value="1"/>
</dbReference>
<dbReference type="InterPro" id="IPR036218">
    <property type="entry name" value="HIVI-bd_sf"/>
</dbReference>
<evidence type="ECO:0000256" key="2">
    <source>
        <dbReference type="ARBA" id="ARBA00005309"/>
    </source>
</evidence>
<accession>A0A7M7R188</accession>
<evidence type="ECO:0000256" key="4">
    <source>
        <dbReference type="ARBA" id="ARBA00023242"/>
    </source>
</evidence>
<dbReference type="Gene3D" id="2.30.30.140">
    <property type="match status" value="1"/>
</dbReference>
<dbReference type="InParanoid" id="A0A7M7R188"/>
<evidence type="ECO:0000259" key="6">
    <source>
        <dbReference type="PROSITE" id="PS50812"/>
    </source>
</evidence>
<dbReference type="Proteomes" id="UP000002358">
    <property type="component" value="Chromosome 1"/>
</dbReference>
<feature type="compositionally biased region" description="Basic and acidic residues" evidence="5">
    <location>
        <begin position="187"/>
        <end position="201"/>
    </location>
</feature>
<dbReference type="OrthoDB" id="62853at2759"/>
<dbReference type="Pfam" id="PF11467">
    <property type="entry name" value="LEDGF"/>
    <property type="match status" value="1"/>
</dbReference>
<dbReference type="InterPro" id="IPR021567">
    <property type="entry name" value="LEDGF_IBD"/>
</dbReference>
<dbReference type="SMR" id="A0A7M7R188"/>
<name>A0A7M7R188_NASVI</name>
<dbReference type="PANTHER" id="PTHR12550:SF70">
    <property type="entry name" value="JIL-1 ANCHORING AND STABILIZING PROTEIN, ISOFORM A"/>
    <property type="match status" value="1"/>
</dbReference>
<evidence type="ECO:0000256" key="5">
    <source>
        <dbReference type="SAM" id="MobiDB-lite"/>
    </source>
</evidence>
<sequence>MVKLPKRFSVGERVFAKVRGYPPWPAKIESITDPTSKQAKYHVSFFGTKEIGTCKIEDLLVYADNKDKLSKSVRRKYFHEGIQELEEDLKKNPNPVSDSSKDSETSENVPENVGEDISDKDNEIAAPASTDGEADTGNLVIDEGDKKKAMKRKSYIPPGTPDVSDAKKKRGRKSMATILAENTPKQDTAHDSQDEDSEKKNVSRSGRKIKPKRFHDSDAEVTIESSKIEPTDRRRTKIKVEESNENQESPITPIKKRMSVESTKVDEQDDDMLLSESIVDARASPGYSGRLLVAHTLDGLPVGIKLDVNRPDRFESEAERARWDLSVARNAMRLKEQLESGDIAIDLIKDSLDFNVHVPEDEKKAKDEAEIQKELKLKTLRTEAHITFLDTQIRSSLGLEQANVEECLEAMDQMLELQITPLMLKKHSHIVEAIKRLRRYVGNLTDWNYTEEETAAFKQKADEIKKKAEKIYIKFKSLFTIPEGQTFWNTFVEQLEQFRKITKDMTQEEVFALIDDPTDSFKPTKSNEESSAGAASTDKSEAPSDSISNKNESVIEPENK</sequence>
<evidence type="ECO:0000313" key="8">
    <source>
        <dbReference type="Proteomes" id="UP000002358"/>
    </source>
</evidence>
<dbReference type="PANTHER" id="PTHR12550">
    <property type="entry name" value="HEPATOMA-DERIVED GROWTH FACTOR-RELATED"/>
    <property type="match status" value="1"/>
</dbReference>
<dbReference type="GeneID" id="100117985"/>
<feature type="compositionally biased region" description="Polar residues" evidence="5">
    <location>
        <begin position="521"/>
        <end position="534"/>
    </location>
</feature>
<dbReference type="GO" id="GO:0005634">
    <property type="term" value="C:nucleus"/>
    <property type="evidence" value="ECO:0007669"/>
    <property type="project" value="UniProtKB-SubCell"/>
</dbReference>
<evidence type="ECO:0000313" key="7">
    <source>
        <dbReference type="EnsemblMetazoa" id="XP_032457614"/>
    </source>
</evidence>
<dbReference type="SUPFAM" id="SSF140576">
    <property type="entry name" value="HIV integrase-binding domain"/>
    <property type="match status" value="1"/>
</dbReference>
<keyword evidence="8" id="KW-1185">Reference proteome</keyword>
<dbReference type="AlphaFoldDB" id="A0A7M7R188"/>
<dbReference type="PROSITE" id="PS50812">
    <property type="entry name" value="PWWP"/>
    <property type="match status" value="1"/>
</dbReference>
<evidence type="ECO:0000256" key="3">
    <source>
        <dbReference type="ARBA" id="ARBA00023054"/>
    </source>
</evidence>
<dbReference type="Pfam" id="PF00855">
    <property type="entry name" value="PWWP"/>
    <property type="match status" value="1"/>
</dbReference>
<dbReference type="SMART" id="SM00293">
    <property type="entry name" value="PWWP"/>
    <property type="match status" value="1"/>
</dbReference>
<proteinExistence type="inferred from homology"/>
<feature type="region of interest" description="Disordered" evidence="5">
    <location>
        <begin position="515"/>
        <end position="560"/>
    </location>
</feature>
<keyword evidence="4" id="KW-0539">Nucleus</keyword>
<feature type="compositionally biased region" description="Polar residues" evidence="5">
    <location>
        <begin position="543"/>
        <end position="552"/>
    </location>
</feature>
<evidence type="ECO:0000256" key="1">
    <source>
        <dbReference type="ARBA" id="ARBA00004123"/>
    </source>
</evidence>
<comment type="similarity">
    <text evidence="2">Belongs to the HDGF family.</text>
</comment>
<dbReference type="FunCoup" id="A0A7M7R188">
    <property type="interactions" value="765"/>
</dbReference>
<dbReference type="Gene3D" id="1.20.930.10">
    <property type="entry name" value="Conserved domain common to transcription factors TFIIS, elongin A, CRSP70"/>
    <property type="match status" value="1"/>
</dbReference>
<dbReference type="EnsemblMetazoa" id="XM_032601723">
    <property type="protein sequence ID" value="XP_032457614"/>
    <property type="gene ID" value="LOC100117985"/>
</dbReference>
<dbReference type="SUPFAM" id="SSF63748">
    <property type="entry name" value="Tudor/PWWP/MBT"/>
    <property type="match status" value="1"/>
</dbReference>
<feature type="region of interest" description="Disordered" evidence="5">
    <location>
        <begin position="86"/>
        <end position="250"/>
    </location>
</feature>